<sequence>MNPTVTSAIFKRDFISYFSNPTGYVFICVFVILSSMATFVPPAFFNNNLANLDQLSTWMPWILLVFIPAITMSSWSEERRQGTDELLLTIPASDFDVVIGKYLSCAAIFTVSLLFSMFSIWIVFSWGLGSPDMGLFLCTYLGYWFLGLAMLSIGMVASFLTKNLTVGFVFGMLLNAPLAAFSIADWFVKDPKYAQMISRWSADAQLADFERGVISLSGVSYFLSLMVVMLYVCMVLIGKRHWGTGDDGDSRWAHYFGRAIALVVIFGGLNVFISNYNSLRADITTERINSLSESTITLLDELRNNDEVDTILVDAYVSPTVPSEYAAHKLNLLGTLQELQSMSGGKIHVSVYQIENFSEQAATAETRFNIVPQPVITSTRGVNSQEEIFMGVAVRHKLDKVVVPFIDKGIPVEYELVRSILTVAQDTRKRVGVVKTDVQLFSSFSMQGATEESQLITELRKQYEVVEVDPEEPIVGDYDVLLAVQPSAMSPQAMDNLVDAVKGGMPVAVFEDPMPMPWAWDVPGTSEDRTMGGPMAMFGGGQTLPKGDIQKLYSLLGLEIDPEQVVLQKYNPYPQYPFPEFFVFIDEGLEAYGTPQPFNLNQPISSGFKQLLTIAPGHLRKDETTKLTYSPLLVTGNLTAEVPFSVVGRMNNIVDMVNQQKLSKESFTVGALIEGEYEDTDDLMGDLAEQAAAEEDEEETPKLDETGKPIEKTPIKAVVITDIDWLFDEFFRIRSQGEQNITNLPDMKFQNVSFVLNVLDYLAGDDRFLDIRKRSRSHRVLTLIEKATYEARKESRETIDEAQTEMEEAIEQAQQKFQGKLDAIRQRNDLSPQEMEVMIRRVEVTENRKLERQISQLRKDFQRTQLQTQRQLDREVRGVQDRYKTYAWILPPILPILLGVLVYFHRRGGEREGVSKTRLRYNQREE</sequence>
<gene>
    <name evidence="11" type="ORF">Pan181_05770</name>
</gene>
<dbReference type="AlphaFoldDB" id="A0A518AI49"/>
<keyword evidence="5 7" id="KW-0472">Membrane</keyword>
<feature type="transmembrane region" description="Helical" evidence="7">
    <location>
        <begin position="219"/>
        <end position="238"/>
    </location>
</feature>
<keyword evidence="6" id="KW-0175">Coiled coil</keyword>
<feature type="transmembrane region" description="Helical" evidence="7">
    <location>
        <begin position="57"/>
        <end position="75"/>
    </location>
</feature>
<comment type="subcellular location">
    <subcellularLocation>
        <location evidence="1">Cell membrane</location>
        <topology evidence="1">Multi-pass membrane protein</topology>
    </subcellularLocation>
</comment>
<evidence type="ECO:0000313" key="12">
    <source>
        <dbReference type="Proteomes" id="UP000315750"/>
    </source>
</evidence>
<keyword evidence="3 7" id="KW-0812">Transmembrane</keyword>
<keyword evidence="12" id="KW-1185">Reference proteome</keyword>
<feature type="transmembrane region" description="Helical" evidence="7">
    <location>
        <begin position="167"/>
        <end position="188"/>
    </location>
</feature>
<feature type="transmembrane region" description="Helical" evidence="7">
    <location>
        <begin position="21"/>
        <end position="45"/>
    </location>
</feature>
<dbReference type="Pfam" id="PF09822">
    <property type="entry name" value="ABC_transp_aux"/>
    <property type="match status" value="1"/>
</dbReference>
<dbReference type="Pfam" id="PF23357">
    <property type="entry name" value="DUF7088"/>
    <property type="match status" value="1"/>
</dbReference>
<dbReference type="EMBL" id="CP036278">
    <property type="protein sequence ID" value="QDU54396.1"/>
    <property type="molecule type" value="Genomic_DNA"/>
</dbReference>
<accession>A0A518AI49</accession>
<feature type="domain" description="ABC-2 type transporter transmembrane" evidence="9">
    <location>
        <begin position="45"/>
        <end position="192"/>
    </location>
</feature>
<evidence type="ECO:0000313" key="11">
    <source>
        <dbReference type="EMBL" id="QDU54396.1"/>
    </source>
</evidence>
<reference evidence="11 12" key="1">
    <citation type="submission" date="2019-02" db="EMBL/GenBank/DDBJ databases">
        <title>Deep-cultivation of Planctomycetes and their phenomic and genomic characterization uncovers novel biology.</title>
        <authorList>
            <person name="Wiegand S."/>
            <person name="Jogler M."/>
            <person name="Boedeker C."/>
            <person name="Pinto D."/>
            <person name="Vollmers J."/>
            <person name="Rivas-Marin E."/>
            <person name="Kohn T."/>
            <person name="Peeters S.H."/>
            <person name="Heuer A."/>
            <person name="Rast P."/>
            <person name="Oberbeckmann S."/>
            <person name="Bunk B."/>
            <person name="Jeske O."/>
            <person name="Meyerdierks A."/>
            <person name="Storesund J.E."/>
            <person name="Kallscheuer N."/>
            <person name="Luecker S."/>
            <person name="Lage O.M."/>
            <person name="Pohl T."/>
            <person name="Merkel B.J."/>
            <person name="Hornburger P."/>
            <person name="Mueller R.-W."/>
            <person name="Bruemmer F."/>
            <person name="Labrenz M."/>
            <person name="Spormann A.M."/>
            <person name="Op den Camp H."/>
            <person name="Overmann J."/>
            <person name="Amann R."/>
            <person name="Jetten M.S.M."/>
            <person name="Mascher T."/>
            <person name="Medema M.H."/>
            <person name="Devos D.P."/>
            <person name="Kaster A.-K."/>
            <person name="Ovreas L."/>
            <person name="Rohde M."/>
            <person name="Galperin M.Y."/>
            <person name="Jogler C."/>
        </authorList>
    </citation>
    <scope>NUCLEOTIDE SEQUENCE [LARGE SCALE GENOMIC DNA]</scope>
    <source>
        <strain evidence="11 12">Pan181</strain>
    </source>
</reference>
<keyword evidence="2" id="KW-1003">Cell membrane</keyword>
<name>A0A518AI49_9BACT</name>
<dbReference type="RefSeq" id="WP_145245381.1">
    <property type="nucleotide sequence ID" value="NZ_CP036278.1"/>
</dbReference>
<feature type="transmembrane region" description="Helical" evidence="7">
    <location>
        <begin position="140"/>
        <end position="160"/>
    </location>
</feature>
<feature type="transmembrane region" description="Helical" evidence="7">
    <location>
        <begin position="102"/>
        <end position="128"/>
    </location>
</feature>
<protein>
    <submittedName>
        <fullName evidence="11">ABC-type uncharacterized transport system</fullName>
    </submittedName>
</protein>
<evidence type="ECO:0000256" key="5">
    <source>
        <dbReference type="ARBA" id="ARBA00023136"/>
    </source>
</evidence>
<feature type="domain" description="ABC-type uncharacterised transport system" evidence="8">
    <location>
        <begin position="428"/>
        <end position="757"/>
    </location>
</feature>
<feature type="domain" description="DUF7088" evidence="10">
    <location>
        <begin position="286"/>
        <end position="394"/>
    </location>
</feature>
<dbReference type="Pfam" id="PF12698">
    <property type="entry name" value="ABC2_membrane_3"/>
    <property type="match status" value="1"/>
</dbReference>
<dbReference type="GO" id="GO:0005886">
    <property type="term" value="C:plasma membrane"/>
    <property type="evidence" value="ECO:0007669"/>
    <property type="project" value="UniProtKB-SubCell"/>
</dbReference>
<evidence type="ECO:0000259" key="8">
    <source>
        <dbReference type="Pfam" id="PF09822"/>
    </source>
</evidence>
<proteinExistence type="predicted"/>
<evidence type="ECO:0000256" key="1">
    <source>
        <dbReference type="ARBA" id="ARBA00004651"/>
    </source>
</evidence>
<dbReference type="Proteomes" id="UP000315750">
    <property type="component" value="Chromosome"/>
</dbReference>
<organism evidence="11 12">
    <name type="scientific">Aeoliella mucimassa</name>
    <dbReference type="NCBI Taxonomy" id="2527972"/>
    <lineage>
        <taxon>Bacteria</taxon>
        <taxon>Pseudomonadati</taxon>
        <taxon>Planctomycetota</taxon>
        <taxon>Planctomycetia</taxon>
        <taxon>Pirellulales</taxon>
        <taxon>Lacipirellulaceae</taxon>
        <taxon>Aeoliella</taxon>
    </lineage>
</organism>
<dbReference type="PANTHER" id="PTHR30294">
    <property type="entry name" value="MEMBRANE COMPONENT OF ABC TRANSPORTER YHHJ-RELATED"/>
    <property type="match status" value="1"/>
</dbReference>
<evidence type="ECO:0000259" key="9">
    <source>
        <dbReference type="Pfam" id="PF12698"/>
    </source>
</evidence>
<evidence type="ECO:0000259" key="10">
    <source>
        <dbReference type="Pfam" id="PF23357"/>
    </source>
</evidence>
<dbReference type="GO" id="GO:0140359">
    <property type="term" value="F:ABC-type transporter activity"/>
    <property type="evidence" value="ECO:0007669"/>
    <property type="project" value="InterPro"/>
</dbReference>
<dbReference type="OrthoDB" id="9794512at2"/>
<evidence type="ECO:0000256" key="2">
    <source>
        <dbReference type="ARBA" id="ARBA00022475"/>
    </source>
</evidence>
<feature type="transmembrane region" description="Helical" evidence="7">
    <location>
        <begin position="259"/>
        <end position="279"/>
    </location>
</feature>
<feature type="coiled-coil region" evidence="6">
    <location>
        <begin position="792"/>
        <end position="867"/>
    </location>
</feature>
<dbReference type="PANTHER" id="PTHR30294:SF29">
    <property type="entry name" value="MULTIDRUG ABC TRANSPORTER PERMEASE YBHS-RELATED"/>
    <property type="match status" value="1"/>
</dbReference>
<dbReference type="InterPro" id="IPR013525">
    <property type="entry name" value="ABC2_TM"/>
</dbReference>
<feature type="transmembrane region" description="Helical" evidence="7">
    <location>
        <begin position="886"/>
        <end position="904"/>
    </location>
</feature>
<evidence type="ECO:0000256" key="6">
    <source>
        <dbReference type="SAM" id="Coils"/>
    </source>
</evidence>
<evidence type="ECO:0000256" key="4">
    <source>
        <dbReference type="ARBA" id="ARBA00022989"/>
    </source>
</evidence>
<evidence type="ECO:0000256" key="7">
    <source>
        <dbReference type="SAM" id="Phobius"/>
    </source>
</evidence>
<keyword evidence="4 7" id="KW-1133">Transmembrane helix</keyword>
<dbReference type="KEGG" id="amuc:Pan181_05770"/>
<dbReference type="InterPro" id="IPR051449">
    <property type="entry name" value="ABC-2_transporter_component"/>
</dbReference>
<evidence type="ECO:0000256" key="3">
    <source>
        <dbReference type="ARBA" id="ARBA00022692"/>
    </source>
</evidence>
<dbReference type="InterPro" id="IPR019196">
    <property type="entry name" value="ABC_transp_unknown"/>
</dbReference>
<dbReference type="InterPro" id="IPR055396">
    <property type="entry name" value="DUF7088"/>
</dbReference>